<dbReference type="OrthoDB" id="7346865at2"/>
<feature type="compositionally biased region" description="Basic and acidic residues" evidence="6">
    <location>
        <begin position="120"/>
        <end position="220"/>
    </location>
</feature>
<keyword evidence="9" id="KW-1185">Reference proteome</keyword>
<proteinExistence type="inferred from homology"/>
<dbReference type="InterPro" id="IPR050492">
    <property type="entry name" value="Bact_metal-bind_prot9"/>
</dbReference>
<evidence type="ECO:0000256" key="6">
    <source>
        <dbReference type="SAM" id="MobiDB-lite"/>
    </source>
</evidence>
<dbReference type="RefSeq" id="WP_099243959.1">
    <property type="nucleotide sequence ID" value="NZ_FXXP01000001.1"/>
</dbReference>
<dbReference type="PANTHER" id="PTHR42953">
    <property type="entry name" value="HIGH-AFFINITY ZINC UPTAKE SYSTEM PROTEIN ZNUA-RELATED"/>
    <property type="match status" value="1"/>
</dbReference>
<organism evidence="8 9">
    <name type="scientific">Pelagimonas phthalicica</name>
    <dbReference type="NCBI Taxonomy" id="1037362"/>
    <lineage>
        <taxon>Bacteria</taxon>
        <taxon>Pseudomonadati</taxon>
        <taxon>Pseudomonadota</taxon>
        <taxon>Alphaproteobacteria</taxon>
        <taxon>Rhodobacterales</taxon>
        <taxon>Roseobacteraceae</taxon>
        <taxon>Pelagimonas</taxon>
    </lineage>
</organism>
<dbReference type="Pfam" id="PF01297">
    <property type="entry name" value="ZnuA"/>
    <property type="match status" value="1"/>
</dbReference>
<evidence type="ECO:0000256" key="5">
    <source>
        <dbReference type="ARBA" id="ARBA00022906"/>
    </source>
</evidence>
<evidence type="ECO:0000256" key="3">
    <source>
        <dbReference type="ARBA" id="ARBA00022448"/>
    </source>
</evidence>
<comment type="similarity">
    <text evidence="1">Belongs to the bacterial solute-binding protein 9 family.</text>
</comment>
<keyword evidence="5" id="KW-0862">Zinc</keyword>
<feature type="signal peptide" evidence="7">
    <location>
        <begin position="1"/>
        <end position="19"/>
    </location>
</feature>
<sequence>MKLQYSAFALMMTSSAVLAEAPNVVTDIAPIHSLVSMVMGQTGEPDMLIEPGTSAHDLVLKPSQAQMLSDANVVIWVGPELNPAAGNHIETLAPNALHIELMEVEGTHILPFRENAIFGGHDDHDAHEEHAEHDHDDHDHGHDDHADHDDHAEHAHEDDHAEHDHKEEHDDGHDHGDQHDHAHEGEEHHDDHDDHAHDDHKEDGHEEAGHHDHHHGENDPHVWLSPDNAIFWLGVIAEELGKVDQDNRDTYFYNATKAIEEIKAAETRAKAILEPVKDAPLAAYHDAYQYYEEAFDLNVLGAITDSDDVAPGAKRIGTLRDEFAELQPKCFFMEPGANARLILSVGWAELLNNDSGKEPIARLDPQGRYLELGAGLYPALIEDTAQRIADCVAE</sequence>
<dbReference type="EMBL" id="FXXP01000001">
    <property type="protein sequence ID" value="SMX27642.1"/>
    <property type="molecule type" value="Genomic_DNA"/>
</dbReference>
<evidence type="ECO:0000256" key="2">
    <source>
        <dbReference type="ARBA" id="ARBA00015915"/>
    </source>
</evidence>
<dbReference type="GO" id="GO:0046872">
    <property type="term" value="F:metal ion binding"/>
    <property type="evidence" value="ECO:0007669"/>
    <property type="project" value="InterPro"/>
</dbReference>
<evidence type="ECO:0000256" key="1">
    <source>
        <dbReference type="ARBA" id="ARBA00011028"/>
    </source>
</evidence>
<evidence type="ECO:0000256" key="7">
    <source>
        <dbReference type="SAM" id="SignalP"/>
    </source>
</evidence>
<dbReference type="Proteomes" id="UP000225972">
    <property type="component" value="Unassembled WGS sequence"/>
</dbReference>
<name>A0A238JCE9_9RHOB</name>
<dbReference type="GO" id="GO:0006829">
    <property type="term" value="P:zinc ion transport"/>
    <property type="evidence" value="ECO:0007669"/>
    <property type="project" value="UniProtKB-KW"/>
</dbReference>
<evidence type="ECO:0000313" key="8">
    <source>
        <dbReference type="EMBL" id="SMX27642.1"/>
    </source>
</evidence>
<protein>
    <recommendedName>
        <fullName evidence="2">High-affinity zinc uptake system protein ZnuA</fullName>
    </recommendedName>
</protein>
<feature type="chain" id="PRO_5013122252" description="High-affinity zinc uptake system protein ZnuA" evidence="7">
    <location>
        <begin position="20"/>
        <end position="394"/>
    </location>
</feature>
<accession>A0A238JCE9</accession>
<dbReference type="SUPFAM" id="SSF53807">
    <property type="entry name" value="Helical backbone' metal receptor"/>
    <property type="match status" value="1"/>
</dbReference>
<evidence type="ECO:0000256" key="4">
    <source>
        <dbReference type="ARBA" id="ARBA00022729"/>
    </source>
</evidence>
<feature type="region of interest" description="Disordered" evidence="6">
    <location>
        <begin position="120"/>
        <end position="221"/>
    </location>
</feature>
<evidence type="ECO:0000313" key="9">
    <source>
        <dbReference type="Proteomes" id="UP000225972"/>
    </source>
</evidence>
<keyword evidence="4 7" id="KW-0732">Signal</keyword>
<gene>
    <name evidence="8" type="primary">znuA</name>
    <name evidence="8" type="ORF">TRP8649_01749</name>
</gene>
<keyword evidence="3" id="KW-0813">Transport</keyword>
<dbReference type="InterPro" id="IPR006127">
    <property type="entry name" value="ZnuA-like"/>
</dbReference>
<dbReference type="PANTHER" id="PTHR42953:SF3">
    <property type="entry name" value="HIGH-AFFINITY ZINC UPTAKE SYSTEM PROTEIN ZNUA"/>
    <property type="match status" value="1"/>
</dbReference>
<dbReference type="Gene3D" id="3.40.50.1980">
    <property type="entry name" value="Nitrogenase molybdenum iron protein domain"/>
    <property type="match status" value="3"/>
</dbReference>
<keyword evidence="5" id="KW-0864">Zinc transport</keyword>
<keyword evidence="5" id="KW-0406">Ion transport</keyword>
<reference evidence="9" key="1">
    <citation type="submission" date="2017-05" db="EMBL/GenBank/DDBJ databases">
        <authorList>
            <person name="Rodrigo-Torres L."/>
            <person name="Arahal R. D."/>
            <person name="Lucena T."/>
        </authorList>
    </citation>
    <scope>NUCLEOTIDE SEQUENCE [LARGE SCALE GENOMIC DNA]</scope>
    <source>
        <strain evidence="9">CECT 8649</strain>
    </source>
</reference>
<dbReference type="AlphaFoldDB" id="A0A238JCE9"/>